<evidence type="ECO:0000313" key="2">
    <source>
        <dbReference type="Proteomes" id="UP001063228"/>
    </source>
</evidence>
<reference evidence="1" key="1">
    <citation type="submission" date="2021-08" db="EMBL/GenBank/DDBJ databases">
        <title>Complete genome sequence of Pseudomonas phytophila.</title>
        <authorList>
            <person name="Weir B.S."/>
            <person name="Templeton M.D."/>
            <person name="Arshed S."/>
            <person name="Andersen M.T."/>
            <person name="Jayaraman J."/>
        </authorList>
    </citation>
    <scope>NUCLEOTIDE SEQUENCE</scope>
    <source>
        <strain evidence="1">ICMP 23753</strain>
    </source>
</reference>
<dbReference type="EMBL" id="CP081201">
    <property type="protein sequence ID" value="UXZ98448.1"/>
    <property type="molecule type" value="Genomic_DNA"/>
</dbReference>
<keyword evidence="2" id="KW-1185">Reference proteome</keyword>
<name>A0ABY6FLG5_9PSED</name>
<gene>
    <name evidence="1" type="ORF">K3169_11545</name>
</gene>
<sequence>MHAMQAMGFIRKTALSFIAGKRAQESIPDQVIALGFISALCVPDTALSQSKPGSMWEPGLPAMQAMGCIRETAIAAFGSAYKCCVCLRHMNSDIQAEQPSP</sequence>
<dbReference type="RefSeq" id="WP_263271605.1">
    <property type="nucleotide sequence ID" value="NZ_CP081201.1"/>
</dbReference>
<organism evidence="1 2">
    <name type="scientific">Pseudomonas phytophila</name>
    <dbReference type="NCBI Taxonomy" id="2867264"/>
    <lineage>
        <taxon>Bacteria</taxon>
        <taxon>Pseudomonadati</taxon>
        <taxon>Pseudomonadota</taxon>
        <taxon>Gammaproteobacteria</taxon>
        <taxon>Pseudomonadales</taxon>
        <taxon>Pseudomonadaceae</taxon>
        <taxon>Pseudomonas</taxon>
    </lineage>
</organism>
<protein>
    <submittedName>
        <fullName evidence="1">Uncharacterized protein</fullName>
    </submittedName>
</protein>
<evidence type="ECO:0000313" key="1">
    <source>
        <dbReference type="EMBL" id="UXZ98448.1"/>
    </source>
</evidence>
<accession>A0ABY6FLG5</accession>
<proteinExistence type="predicted"/>
<dbReference type="Proteomes" id="UP001063228">
    <property type="component" value="Chromosome"/>
</dbReference>